<reference evidence="5 6" key="1">
    <citation type="journal article" date="2014" name="Nat. Commun.">
        <title>Klebsormidium flaccidum genome reveals primary factors for plant terrestrial adaptation.</title>
        <authorList>
            <person name="Hori K."/>
            <person name="Maruyama F."/>
            <person name="Fujisawa T."/>
            <person name="Togashi T."/>
            <person name="Yamamoto N."/>
            <person name="Seo M."/>
            <person name="Sato S."/>
            <person name="Yamada T."/>
            <person name="Mori H."/>
            <person name="Tajima N."/>
            <person name="Moriyama T."/>
            <person name="Ikeuchi M."/>
            <person name="Watanabe M."/>
            <person name="Wada H."/>
            <person name="Kobayashi K."/>
            <person name="Saito M."/>
            <person name="Masuda T."/>
            <person name="Sasaki-Sekimoto Y."/>
            <person name="Mashiguchi K."/>
            <person name="Awai K."/>
            <person name="Shimojima M."/>
            <person name="Masuda S."/>
            <person name="Iwai M."/>
            <person name="Nobusawa T."/>
            <person name="Narise T."/>
            <person name="Kondo S."/>
            <person name="Saito H."/>
            <person name="Sato R."/>
            <person name="Murakawa M."/>
            <person name="Ihara Y."/>
            <person name="Oshima-Yamada Y."/>
            <person name="Ohtaka K."/>
            <person name="Satoh M."/>
            <person name="Sonobe K."/>
            <person name="Ishii M."/>
            <person name="Ohtani R."/>
            <person name="Kanamori-Sato M."/>
            <person name="Honoki R."/>
            <person name="Miyazaki D."/>
            <person name="Mochizuki H."/>
            <person name="Umetsu J."/>
            <person name="Higashi K."/>
            <person name="Shibata D."/>
            <person name="Kamiya Y."/>
            <person name="Sato N."/>
            <person name="Nakamura Y."/>
            <person name="Tabata S."/>
            <person name="Ida S."/>
            <person name="Kurokawa K."/>
            <person name="Ohta H."/>
        </authorList>
    </citation>
    <scope>NUCLEOTIDE SEQUENCE [LARGE SCALE GENOMIC DNA]</scope>
    <source>
        <strain evidence="5 6">NIES-2285</strain>
    </source>
</reference>
<dbReference type="InterPro" id="IPR012337">
    <property type="entry name" value="RNaseH-like_sf"/>
</dbReference>
<keyword evidence="1" id="KW-0540">Nuclease</keyword>
<feature type="region of interest" description="Disordered" evidence="3">
    <location>
        <begin position="218"/>
        <end position="247"/>
    </location>
</feature>
<keyword evidence="2" id="KW-0378">Hydrolase</keyword>
<dbReference type="SMART" id="SM00474">
    <property type="entry name" value="35EXOc"/>
    <property type="match status" value="1"/>
</dbReference>
<dbReference type="Pfam" id="PF01612">
    <property type="entry name" value="DNA_pol_A_exo1"/>
    <property type="match status" value="1"/>
</dbReference>
<dbReference type="OrthoDB" id="1920326at2759"/>
<keyword evidence="6" id="KW-1185">Reference proteome</keyword>
<feature type="domain" description="3'-5' exonuclease" evidence="4">
    <location>
        <begin position="47"/>
        <end position="222"/>
    </location>
</feature>
<name>A0A1Y1HZZ9_KLENI</name>
<dbReference type="STRING" id="105231.A0A1Y1HZZ9"/>
<dbReference type="GO" id="GO:0008408">
    <property type="term" value="F:3'-5' exonuclease activity"/>
    <property type="evidence" value="ECO:0000318"/>
    <property type="project" value="GO_Central"/>
</dbReference>
<dbReference type="InterPro" id="IPR036397">
    <property type="entry name" value="RNaseH_sf"/>
</dbReference>
<evidence type="ECO:0000313" key="6">
    <source>
        <dbReference type="Proteomes" id="UP000054558"/>
    </source>
</evidence>
<dbReference type="GO" id="GO:0003676">
    <property type="term" value="F:nucleic acid binding"/>
    <property type="evidence" value="ECO:0007669"/>
    <property type="project" value="InterPro"/>
</dbReference>
<evidence type="ECO:0000313" key="5">
    <source>
        <dbReference type="EMBL" id="GAQ82107.1"/>
    </source>
</evidence>
<dbReference type="GO" id="GO:0006139">
    <property type="term" value="P:nucleobase-containing compound metabolic process"/>
    <property type="evidence" value="ECO:0007669"/>
    <property type="project" value="InterPro"/>
</dbReference>
<dbReference type="AlphaFoldDB" id="A0A1Y1HZZ9"/>
<dbReference type="CDD" id="cd06141">
    <property type="entry name" value="WRN_exo"/>
    <property type="match status" value="1"/>
</dbReference>
<dbReference type="InterPro" id="IPR051132">
    <property type="entry name" value="3-5_Exonuclease_domain"/>
</dbReference>
<dbReference type="SUPFAM" id="SSF53098">
    <property type="entry name" value="Ribonuclease H-like"/>
    <property type="match status" value="1"/>
</dbReference>
<dbReference type="OMA" id="CNETACL"/>
<dbReference type="Proteomes" id="UP000054558">
    <property type="component" value="Unassembled WGS sequence"/>
</dbReference>
<feature type="region of interest" description="Disordered" evidence="3">
    <location>
        <begin position="281"/>
        <end position="315"/>
    </location>
</feature>
<gene>
    <name evidence="5" type="ORF">KFL_001000290</name>
</gene>
<dbReference type="GO" id="GO:0005634">
    <property type="term" value="C:nucleus"/>
    <property type="evidence" value="ECO:0000318"/>
    <property type="project" value="GO_Central"/>
</dbReference>
<sequence>MKRKRPSKRQKAAAGAQAEEHGAGASQHHRVATVVKQYCILENDVEVTLTNEAMRVEQWVSAHMAESFGLDVEWKPTFKRGARENPVALLQLSTLRHCLLIQMQRMATIPEGLRRLLAAPEVALSGVGVREDLRKLARDYGLECDGAVELAVLAGEVLGRPELRQAGLRALSMAVLRKDWVKNKRVTMSNWEQDLDQKQVTYAATDAWVSHAVHQALQRHRGGRGEGAAELSVGGTRRTRKGGEGKVKVVGGEDGALELEFAREVERRQIDVNPHGAFLRERRRLSGQDKSPQGRGAEVEDLCDKLPQKGQGEAVGDLRVVLTDRKRTGTSAEA</sequence>
<dbReference type="Gene3D" id="3.30.420.10">
    <property type="entry name" value="Ribonuclease H-like superfamily/Ribonuclease H"/>
    <property type="match status" value="1"/>
</dbReference>
<evidence type="ECO:0000256" key="3">
    <source>
        <dbReference type="SAM" id="MobiDB-lite"/>
    </source>
</evidence>
<dbReference type="EMBL" id="DF237049">
    <property type="protein sequence ID" value="GAQ82107.1"/>
    <property type="molecule type" value="Genomic_DNA"/>
</dbReference>
<evidence type="ECO:0000256" key="2">
    <source>
        <dbReference type="ARBA" id="ARBA00022801"/>
    </source>
</evidence>
<proteinExistence type="predicted"/>
<evidence type="ECO:0000256" key="1">
    <source>
        <dbReference type="ARBA" id="ARBA00022722"/>
    </source>
</evidence>
<feature type="region of interest" description="Disordered" evidence="3">
    <location>
        <begin position="1"/>
        <end position="28"/>
    </location>
</feature>
<accession>A0A1Y1HZZ9</accession>
<organism evidence="5 6">
    <name type="scientific">Klebsormidium nitens</name>
    <name type="common">Green alga</name>
    <name type="synonym">Ulothrix nitens</name>
    <dbReference type="NCBI Taxonomy" id="105231"/>
    <lineage>
        <taxon>Eukaryota</taxon>
        <taxon>Viridiplantae</taxon>
        <taxon>Streptophyta</taxon>
        <taxon>Klebsormidiophyceae</taxon>
        <taxon>Klebsormidiales</taxon>
        <taxon>Klebsormidiaceae</taxon>
        <taxon>Klebsormidium</taxon>
    </lineage>
</organism>
<dbReference type="GO" id="GO:0005737">
    <property type="term" value="C:cytoplasm"/>
    <property type="evidence" value="ECO:0000318"/>
    <property type="project" value="GO_Central"/>
</dbReference>
<dbReference type="InterPro" id="IPR002562">
    <property type="entry name" value="3'-5'_exonuclease_dom"/>
</dbReference>
<protein>
    <recommendedName>
        <fullName evidence="4">3'-5' exonuclease domain-containing protein</fullName>
    </recommendedName>
</protein>
<dbReference type="PANTHER" id="PTHR13620">
    <property type="entry name" value="3-5 EXONUCLEASE"/>
    <property type="match status" value="1"/>
</dbReference>
<dbReference type="PANTHER" id="PTHR13620:SF104">
    <property type="entry name" value="EXONUCLEASE 3'-5' DOMAIN-CONTAINING PROTEIN 2"/>
    <property type="match status" value="1"/>
</dbReference>
<feature type="compositionally biased region" description="Basic residues" evidence="3">
    <location>
        <begin position="1"/>
        <end position="11"/>
    </location>
</feature>
<evidence type="ECO:0000259" key="4">
    <source>
        <dbReference type="SMART" id="SM00474"/>
    </source>
</evidence>